<evidence type="ECO:0000256" key="13">
    <source>
        <dbReference type="PIRNR" id="PIRNR002811"/>
    </source>
</evidence>
<evidence type="ECO:0000256" key="9">
    <source>
        <dbReference type="ARBA" id="ARBA00022842"/>
    </source>
</evidence>
<evidence type="ECO:0000259" key="16">
    <source>
        <dbReference type="PROSITE" id="PS50880"/>
    </source>
</evidence>
<dbReference type="InterPro" id="IPR034151">
    <property type="entry name" value="TOPRIM_DnaG_bac"/>
</dbReference>
<dbReference type="Pfam" id="PF13662">
    <property type="entry name" value="Toprim_4"/>
    <property type="match status" value="1"/>
</dbReference>
<dbReference type="InterPro" id="IPR002694">
    <property type="entry name" value="Znf_CHC2"/>
</dbReference>
<keyword evidence="11 12" id="KW-0804">Transcription</keyword>
<evidence type="ECO:0000256" key="8">
    <source>
        <dbReference type="ARBA" id="ARBA00022833"/>
    </source>
</evidence>
<comment type="caution">
    <text evidence="17">The sequence shown here is derived from an EMBL/GenBank/DDBJ whole genome shotgun (WGS) entry which is preliminary data.</text>
</comment>
<keyword evidence="2 12" id="KW-0639">Primosome</keyword>
<evidence type="ECO:0000313" key="17">
    <source>
        <dbReference type="EMBL" id="ROP45791.1"/>
    </source>
</evidence>
<comment type="subunit">
    <text evidence="12">Monomer. Interacts with DnaB.</text>
</comment>
<dbReference type="InParanoid" id="A0A3N1HTE1"/>
<dbReference type="GO" id="GO:0000428">
    <property type="term" value="C:DNA-directed RNA polymerase complex"/>
    <property type="evidence" value="ECO:0007669"/>
    <property type="project" value="UniProtKB-KW"/>
</dbReference>
<dbReference type="FunFam" id="3.90.580.10:FF:000001">
    <property type="entry name" value="DNA primase"/>
    <property type="match status" value="1"/>
</dbReference>
<dbReference type="GO" id="GO:0006269">
    <property type="term" value="P:DNA replication, synthesis of primer"/>
    <property type="evidence" value="ECO:0007669"/>
    <property type="project" value="UniProtKB-UniRule"/>
</dbReference>
<feature type="zinc finger region" description="CHC2-type" evidence="12 14">
    <location>
        <begin position="41"/>
        <end position="65"/>
    </location>
</feature>
<evidence type="ECO:0000256" key="10">
    <source>
        <dbReference type="ARBA" id="ARBA00023125"/>
    </source>
</evidence>
<dbReference type="SUPFAM" id="SSF57783">
    <property type="entry name" value="Zinc beta-ribbon"/>
    <property type="match status" value="1"/>
</dbReference>
<keyword evidence="7 12" id="KW-0863">Zinc-finger</keyword>
<dbReference type="InterPro" id="IPR050219">
    <property type="entry name" value="DnaG_primase"/>
</dbReference>
<dbReference type="Pfam" id="PF08278">
    <property type="entry name" value="DnaG_DnaB_bind"/>
    <property type="match status" value="1"/>
</dbReference>
<dbReference type="GO" id="GO:1990077">
    <property type="term" value="C:primosome complex"/>
    <property type="evidence" value="ECO:0007669"/>
    <property type="project" value="UniProtKB-KW"/>
</dbReference>
<evidence type="ECO:0000256" key="12">
    <source>
        <dbReference type="HAMAP-Rule" id="MF_00974"/>
    </source>
</evidence>
<proteinExistence type="inferred from homology"/>
<dbReference type="GO" id="GO:0003899">
    <property type="term" value="F:DNA-directed RNA polymerase activity"/>
    <property type="evidence" value="ECO:0007669"/>
    <property type="project" value="UniProtKB-UniRule"/>
</dbReference>
<dbReference type="InterPro" id="IPR036977">
    <property type="entry name" value="DNA_primase_Znf_CHC2"/>
</dbReference>
<evidence type="ECO:0000256" key="2">
    <source>
        <dbReference type="ARBA" id="ARBA00022515"/>
    </source>
</evidence>
<dbReference type="Gene3D" id="3.90.980.10">
    <property type="entry name" value="DNA primase, catalytic core, N-terminal domain"/>
    <property type="match status" value="1"/>
</dbReference>
<comment type="catalytic activity">
    <reaction evidence="12">
        <text>ssDNA + n NTP = ssDNA/pppN(pN)n-1 hybrid + (n-1) diphosphate.</text>
        <dbReference type="EC" id="2.7.7.101"/>
    </reaction>
</comment>
<dbReference type="GO" id="GO:0008270">
    <property type="term" value="F:zinc ion binding"/>
    <property type="evidence" value="ECO:0007669"/>
    <property type="project" value="UniProtKB-UniRule"/>
</dbReference>
<dbReference type="Pfam" id="PF10410">
    <property type="entry name" value="DnaB_bind"/>
    <property type="match status" value="1"/>
</dbReference>
<keyword evidence="4 12" id="KW-0548">Nucleotidyltransferase</keyword>
<comment type="domain">
    <text evidence="12">Contains an N-terminal zinc-binding domain, a central core domain that contains the primase activity, and a C-terminal DnaB-binding domain.</text>
</comment>
<evidence type="ECO:0000256" key="4">
    <source>
        <dbReference type="ARBA" id="ARBA00022695"/>
    </source>
</evidence>
<keyword evidence="1 12" id="KW-0240">DNA-directed RNA polymerase</keyword>
<feature type="domain" description="Toprim" evidence="16">
    <location>
        <begin position="264"/>
        <end position="350"/>
    </location>
</feature>
<dbReference type="InterPro" id="IPR006295">
    <property type="entry name" value="DNA_primase_DnaG"/>
</dbReference>
<dbReference type="Gene3D" id="3.40.1360.10">
    <property type="match status" value="1"/>
</dbReference>
<comment type="similarity">
    <text evidence="12 13">Belongs to the DnaG primase family.</text>
</comment>
<keyword evidence="3 12" id="KW-0808">Transferase</keyword>
<feature type="region of interest" description="Disordered" evidence="15">
    <location>
        <begin position="441"/>
        <end position="475"/>
    </location>
</feature>
<dbReference type="InterPro" id="IPR006171">
    <property type="entry name" value="TOPRIM_dom"/>
</dbReference>
<dbReference type="EMBL" id="RJKN01000001">
    <property type="protein sequence ID" value="ROP45791.1"/>
    <property type="molecule type" value="Genomic_DNA"/>
</dbReference>
<dbReference type="Gene3D" id="3.90.580.10">
    <property type="entry name" value="Zinc finger, CHC2-type domain"/>
    <property type="match status" value="1"/>
</dbReference>
<evidence type="ECO:0000256" key="3">
    <source>
        <dbReference type="ARBA" id="ARBA00022679"/>
    </source>
</evidence>
<dbReference type="FunCoup" id="A0A3N1HTE1">
    <property type="interactions" value="36"/>
</dbReference>
<keyword evidence="9" id="KW-0460">Magnesium</keyword>
<name>A0A3N1HTE1_9ACTN</name>
<dbReference type="CDD" id="cd03364">
    <property type="entry name" value="TOPRIM_DnaG_primases"/>
    <property type="match status" value="1"/>
</dbReference>
<dbReference type="NCBIfam" id="TIGR01391">
    <property type="entry name" value="dnaG"/>
    <property type="match status" value="1"/>
</dbReference>
<sequence length="630" mass="68153">MPGRIRSEDVDAVREQVRLDEVVGEYVTLKSAGAGSLKGLCPFHDERTPSFHVRPAVGYYKCFGCEAGGDVFRFLQEMDHLTFPEAVERLAQRVGIQLRYEEGSGGPSRQDVGVRQRMLDAHRVAAEFFVEQLASPGAGVARRFLAERGFDRAAAQHFGAGFAPDGWDGLLKHLRARGYRDEELATAGLVSRAQSGDRVYDRFRGRLVWPIRDVAGATIGFGARRLLESDQGPKYLNTPQTPLYDKSTVLYGLDLAKREIAKRRQVVFVEGYTDVMACHLSGVPTAVATCGTAFGPEHVRSVRRLLMDDDAFRGEVVFTFDGDEAGRKAALRAFAEDQRFTASTFVAVEQGGLDPCDLRLEKGPEAVAALVASRVPLFEFALRSTLERFDLATAEGRVQALRAAAPLVAGIKDPALRPEYARELAGWLGMDVDDVRRAVTGAGGKASAPQQPQRRRAGAPEPAPPAPRPAGPDLRDPVVRLERELLQAVLQAPGQVDAARFDGLPDDAFAVPLHRAVHEVLRAVGGVAAASGGEAAWTARVHDTAGESLRASVEELVVAPLPLRPGDPVGPLAAAALRELELRVLLRSSAEVSGRAQRAEASGDHEEAGRLWARAMELTAEHKRLRAASA</sequence>
<evidence type="ECO:0000256" key="5">
    <source>
        <dbReference type="ARBA" id="ARBA00022705"/>
    </source>
</evidence>
<dbReference type="RefSeq" id="WP_123378493.1">
    <property type="nucleotide sequence ID" value="NZ_RJKN01000001.1"/>
</dbReference>
<dbReference type="Pfam" id="PF08275">
    <property type="entry name" value="DNAG_N"/>
    <property type="match status" value="1"/>
</dbReference>
<accession>A0A3N1HTE1</accession>
<reference evidence="17 18" key="1">
    <citation type="journal article" date="2015" name="Stand. Genomic Sci.">
        <title>Genomic Encyclopedia of Bacterial and Archaeal Type Strains, Phase III: the genomes of soil and plant-associated and newly described type strains.</title>
        <authorList>
            <person name="Whitman W.B."/>
            <person name="Woyke T."/>
            <person name="Klenk H.P."/>
            <person name="Zhou Y."/>
            <person name="Lilburn T.G."/>
            <person name="Beck B.J."/>
            <person name="De Vos P."/>
            <person name="Vandamme P."/>
            <person name="Eisen J.A."/>
            <person name="Garrity G."/>
            <person name="Hugenholtz P."/>
            <person name="Kyrpides N.C."/>
        </authorList>
    </citation>
    <scope>NUCLEOTIDE SEQUENCE [LARGE SCALE GENOMIC DNA]</scope>
    <source>
        <strain evidence="17 18">CECT 7306</strain>
    </source>
</reference>
<keyword evidence="8 12" id="KW-0862">Zinc</keyword>
<dbReference type="PIRSF" id="PIRSF002811">
    <property type="entry name" value="DnaG"/>
    <property type="match status" value="1"/>
</dbReference>
<evidence type="ECO:0000256" key="14">
    <source>
        <dbReference type="PIRSR" id="PIRSR002811-1"/>
    </source>
</evidence>
<keyword evidence="5 12" id="KW-0235">DNA replication</keyword>
<organism evidence="17 18">
    <name type="scientific">Pseudokineococcus lusitanus</name>
    <dbReference type="NCBI Taxonomy" id="763993"/>
    <lineage>
        <taxon>Bacteria</taxon>
        <taxon>Bacillati</taxon>
        <taxon>Actinomycetota</taxon>
        <taxon>Actinomycetes</taxon>
        <taxon>Kineosporiales</taxon>
        <taxon>Kineosporiaceae</taxon>
        <taxon>Pseudokineococcus</taxon>
    </lineage>
</organism>
<dbReference type="InterPro" id="IPR013264">
    <property type="entry name" value="DNAG_N"/>
</dbReference>
<dbReference type="Proteomes" id="UP000276232">
    <property type="component" value="Unassembled WGS sequence"/>
</dbReference>
<evidence type="ECO:0000256" key="6">
    <source>
        <dbReference type="ARBA" id="ARBA00022723"/>
    </source>
</evidence>
<dbReference type="HAMAP" id="MF_00974">
    <property type="entry name" value="DNA_primase_DnaG"/>
    <property type="match status" value="1"/>
</dbReference>
<gene>
    <name evidence="12" type="primary">dnaG</name>
    <name evidence="17" type="ORF">EDC03_0400</name>
</gene>
<keyword evidence="18" id="KW-1185">Reference proteome</keyword>
<dbReference type="FunFam" id="3.90.980.10:FF:000001">
    <property type="entry name" value="DNA primase"/>
    <property type="match status" value="1"/>
</dbReference>
<dbReference type="EC" id="2.7.7.101" evidence="12"/>
<evidence type="ECO:0000256" key="11">
    <source>
        <dbReference type="ARBA" id="ARBA00023163"/>
    </source>
</evidence>
<keyword evidence="10 12" id="KW-0238">DNA-binding</keyword>
<comment type="function">
    <text evidence="12 13">RNA polymerase that catalyzes the synthesis of short RNA molecules used as primers for DNA polymerase during DNA replication.</text>
</comment>
<dbReference type="SUPFAM" id="SSF56731">
    <property type="entry name" value="DNA primase core"/>
    <property type="match status" value="1"/>
</dbReference>
<evidence type="ECO:0000256" key="15">
    <source>
        <dbReference type="SAM" id="MobiDB-lite"/>
    </source>
</evidence>
<dbReference type="AlphaFoldDB" id="A0A3N1HTE1"/>
<dbReference type="GO" id="GO:0005737">
    <property type="term" value="C:cytoplasm"/>
    <property type="evidence" value="ECO:0007669"/>
    <property type="project" value="TreeGrafter"/>
</dbReference>
<dbReference type="PANTHER" id="PTHR30313">
    <property type="entry name" value="DNA PRIMASE"/>
    <property type="match status" value="1"/>
</dbReference>
<dbReference type="InterPro" id="IPR013173">
    <property type="entry name" value="DNA_primase_DnaG_DnaB-bd_dom"/>
</dbReference>
<evidence type="ECO:0000256" key="7">
    <source>
        <dbReference type="ARBA" id="ARBA00022771"/>
    </source>
</evidence>
<dbReference type="SMART" id="SM00493">
    <property type="entry name" value="TOPRIM"/>
    <property type="match status" value="1"/>
</dbReference>
<feature type="compositionally biased region" description="Pro residues" evidence="15">
    <location>
        <begin position="461"/>
        <end position="470"/>
    </location>
</feature>
<comment type="cofactor">
    <cofactor evidence="12 13 14">
        <name>Zn(2+)</name>
        <dbReference type="ChEBI" id="CHEBI:29105"/>
    </cofactor>
    <text evidence="12 13 14">Binds 1 zinc ion per monomer.</text>
</comment>
<dbReference type="PROSITE" id="PS50880">
    <property type="entry name" value="TOPRIM"/>
    <property type="match status" value="1"/>
</dbReference>
<dbReference type="InterPro" id="IPR037068">
    <property type="entry name" value="DNA_primase_core_N_sf"/>
</dbReference>
<dbReference type="Pfam" id="PF01807">
    <property type="entry name" value="Zn_ribbon_DnaG"/>
    <property type="match status" value="1"/>
</dbReference>
<evidence type="ECO:0000313" key="18">
    <source>
        <dbReference type="Proteomes" id="UP000276232"/>
    </source>
</evidence>
<evidence type="ECO:0000256" key="1">
    <source>
        <dbReference type="ARBA" id="ARBA00022478"/>
    </source>
</evidence>
<dbReference type="InterPro" id="IPR019475">
    <property type="entry name" value="DNA_primase_DnaB-bd"/>
</dbReference>
<keyword evidence="6 12" id="KW-0479">Metal-binding</keyword>
<protein>
    <recommendedName>
        <fullName evidence="12 13">DNA primase</fullName>
        <ecNumber evidence="12">2.7.7.101</ecNumber>
    </recommendedName>
</protein>
<dbReference type="GO" id="GO:0003677">
    <property type="term" value="F:DNA binding"/>
    <property type="evidence" value="ECO:0007669"/>
    <property type="project" value="UniProtKB-KW"/>
</dbReference>
<dbReference type="OrthoDB" id="9803773at2"/>
<dbReference type="InterPro" id="IPR030846">
    <property type="entry name" value="DnaG_bac"/>
</dbReference>
<dbReference type="PANTHER" id="PTHR30313:SF2">
    <property type="entry name" value="DNA PRIMASE"/>
    <property type="match status" value="1"/>
</dbReference>
<dbReference type="SMART" id="SM00400">
    <property type="entry name" value="ZnF_CHCC"/>
    <property type="match status" value="1"/>
</dbReference>